<dbReference type="PANTHER" id="PTHR14969:SF62">
    <property type="entry name" value="DECAPRENYLPHOSPHORYL-5-PHOSPHORIBOSE PHOSPHATASE RV3807C-RELATED"/>
    <property type="match status" value="1"/>
</dbReference>
<dbReference type="SUPFAM" id="SSF48317">
    <property type="entry name" value="Acid phosphatase/Vanadium-dependent haloperoxidase"/>
    <property type="match status" value="1"/>
</dbReference>
<keyword evidence="10" id="KW-1185">Reference proteome</keyword>
<dbReference type="RefSeq" id="WP_266060954.1">
    <property type="nucleotide sequence ID" value="NZ_JAPKFM010000005.1"/>
</dbReference>
<feature type="region of interest" description="Disordered" evidence="7">
    <location>
        <begin position="103"/>
        <end position="134"/>
    </location>
</feature>
<dbReference type="PANTHER" id="PTHR14969">
    <property type="entry name" value="SPHINGOSINE-1-PHOSPHATE PHOSPHOHYDROLASE"/>
    <property type="match status" value="1"/>
</dbReference>
<dbReference type="CDD" id="cd01610">
    <property type="entry name" value="PAP2_like"/>
    <property type="match status" value="1"/>
</dbReference>
<protein>
    <submittedName>
        <fullName evidence="9">Diacylglycerol kinase family protein</fullName>
    </submittedName>
</protein>
<evidence type="ECO:0000313" key="9">
    <source>
        <dbReference type="EMBL" id="MCX2963837.1"/>
    </source>
</evidence>
<dbReference type="GO" id="GO:0016301">
    <property type="term" value="F:kinase activity"/>
    <property type="evidence" value="ECO:0007669"/>
    <property type="project" value="UniProtKB-KW"/>
</dbReference>
<name>A0A9X3I3N3_9ACTN</name>
<dbReference type="GO" id="GO:0016787">
    <property type="term" value="F:hydrolase activity"/>
    <property type="evidence" value="ECO:0007669"/>
    <property type="project" value="UniProtKB-KW"/>
</dbReference>
<dbReference type="InterPro" id="IPR036938">
    <property type="entry name" value="PAP2/HPO_sf"/>
</dbReference>
<evidence type="ECO:0000256" key="5">
    <source>
        <dbReference type="ARBA" id="ARBA00022989"/>
    </source>
</evidence>
<dbReference type="Pfam" id="PF19279">
    <property type="entry name" value="YegS_C"/>
    <property type="match status" value="1"/>
</dbReference>
<keyword evidence="5" id="KW-1133">Transmembrane helix</keyword>
<keyword evidence="9" id="KW-0808">Transferase</keyword>
<dbReference type="InterPro" id="IPR001206">
    <property type="entry name" value="Diacylglycerol_kinase_cat_dom"/>
</dbReference>
<dbReference type="AlphaFoldDB" id="A0A9X3I3N3"/>
<accession>A0A9X3I3N3</accession>
<sequence length="507" mass="53555">MISPRRSPRAALRSRWDSTGLREITRGLGTLDAEIFETIAQSHSPGLDAVMPRLTRAADHSKLWFAIAGAMALGGGATAQRAAVRGVVTVGVTSVLTNQIAKRIRSRPRPETASVPLQRRSRRTPTSNSLPSGHSASAAAFAMGVGIEHAPTGLVLGGLAGLVGLSRIATGAHYPGDVLAGFGIGATIAVIGGRLVPPITTHDIAIAPPSDVPAPACPAGAGVVVVGNPESGSGNGRQVLDKVRALLPDAEIIEIGPDDDMPDLLRRAAERADVLAVSGGDGTVACAAPVALEAGVPLAVLPGGTFNHFARDLGIRSVADTVGAITEGRLTRVDIVRLNDDTVVLNTASIGAYPHFVRTRTRLQHKRSRPFATAVALMATLRRTRPVRIRVDGVVMETSLFLLGNSLYRPSGFAPSRRLRIDDGLLDVRILEVGHRFALARLVGSMLTGRLERSPLYHELQVPEFSFSAVDEPLVVAHDGEVGESYDEATFRVDYRALSVYTPAPRR</sequence>
<dbReference type="Gene3D" id="1.20.144.10">
    <property type="entry name" value="Phosphatidic acid phosphatase type 2/haloperoxidase"/>
    <property type="match status" value="1"/>
</dbReference>
<dbReference type="Pfam" id="PF00781">
    <property type="entry name" value="DAGK_cat"/>
    <property type="match status" value="1"/>
</dbReference>
<dbReference type="SMART" id="SM00014">
    <property type="entry name" value="acidPPc"/>
    <property type="match status" value="1"/>
</dbReference>
<feature type="domain" description="DAGKc" evidence="8">
    <location>
        <begin position="218"/>
        <end position="342"/>
    </location>
</feature>
<evidence type="ECO:0000313" key="10">
    <source>
        <dbReference type="Proteomes" id="UP001143347"/>
    </source>
</evidence>
<dbReference type="SMART" id="SM00046">
    <property type="entry name" value="DAGKc"/>
    <property type="match status" value="1"/>
</dbReference>
<evidence type="ECO:0000256" key="4">
    <source>
        <dbReference type="ARBA" id="ARBA00022801"/>
    </source>
</evidence>
<keyword evidence="6" id="KW-0472">Membrane</keyword>
<dbReference type="EMBL" id="JAPKFM010000005">
    <property type="protein sequence ID" value="MCX2963837.1"/>
    <property type="molecule type" value="Genomic_DNA"/>
</dbReference>
<comment type="subcellular location">
    <subcellularLocation>
        <location evidence="1">Cell membrane</location>
        <topology evidence="1">Multi-pass membrane protein</topology>
    </subcellularLocation>
</comment>
<evidence type="ECO:0000256" key="6">
    <source>
        <dbReference type="ARBA" id="ARBA00023136"/>
    </source>
</evidence>
<dbReference type="Proteomes" id="UP001143347">
    <property type="component" value="Unassembled WGS sequence"/>
</dbReference>
<dbReference type="InterPro" id="IPR045540">
    <property type="entry name" value="YegS/DAGK_C"/>
</dbReference>
<organism evidence="9 10">
    <name type="scientific">Gordonia aquimaris</name>
    <dbReference type="NCBI Taxonomy" id="2984863"/>
    <lineage>
        <taxon>Bacteria</taxon>
        <taxon>Bacillati</taxon>
        <taxon>Actinomycetota</taxon>
        <taxon>Actinomycetes</taxon>
        <taxon>Mycobacteriales</taxon>
        <taxon>Gordoniaceae</taxon>
        <taxon>Gordonia</taxon>
    </lineage>
</organism>
<evidence type="ECO:0000256" key="1">
    <source>
        <dbReference type="ARBA" id="ARBA00004651"/>
    </source>
</evidence>
<evidence type="ECO:0000256" key="3">
    <source>
        <dbReference type="ARBA" id="ARBA00022692"/>
    </source>
</evidence>
<dbReference type="GO" id="GO:0005886">
    <property type="term" value="C:plasma membrane"/>
    <property type="evidence" value="ECO:0007669"/>
    <property type="project" value="UniProtKB-SubCell"/>
</dbReference>
<reference evidence="9" key="1">
    <citation type="submission" date="2022-10" db="EMBL/GenBank/DDBJ databases">
        <title>WGS of marine actinomycetes from Thailand.</title>
        <authorList>
            <person name="Thawai C."/>
        </authorList>
    </citation>
    <scope>NUCLEOTIDE SEQUENCE</scope>
    <source>
        <strain evidence="9">SW21</strain>
    </source>
</reference>
<dbReference type="Pfam" id="PF01569">
    <property type="entry name" value="PAP2"/>
    <property type="match status" value="1"/>
</dbReference>
<dbReference type="SUPFAM" id="SSF111331">
    <property type="entry name" value="NAD kinase/diacylglycerol kinase-like"/>
    <property type="match status" value="1"/>
</dbReference>
<dbReference type="PROSITE" id="PS50146">
    <property type="entry name" value="DAGK"/>
    <property type="match status" value="1"/>
</dbReference>
<proteinExistence type="predicted"/>
<keyword evidence="2" id="KW-1003">Cell membrane</keyword>
<gene>
    <name evidence="9" type="ORF">OSB52_06985</name>
</gene>
<dbReference type="InterPro" id="IPR016064">
    <property type="entry name" value="NAD/diacylglycerol_kinase_sf"/>
</dbReference>
<keyword evidence="3" id="KW-0812">Transmembrane</keyword>
<evidence type="ECO:0000259" key="8">
    <source>
        <dbReference type="PROSITE" id="PS50146"/>
    </source>
</evidence>
<dbReference type="InterPro" id="IPR000326">
    <property type="entry name" value="PAP2/HPO"/>
</dbReference>
<keyword evidence="4" id="KW-0378">Hydrolase</keyword>
<dbReference type="Gene3D" id="3.40.50.10330">
    <property type="entry name" value="Probable inorganic polyphosphate/atp-NAD kinase, domain 1"/>
    <property type="match status" value="1"/>
</dbReference>
<dbReference type="Gene3D" id="2.60.200.40">
    <property type="match status" value="1"/>
</dbReference>
<evidence type="ECO:0000256" key="2">
    <source>
        <dbReference type="ARBA" id="ARBA00022475"/>
    </source>
</evidence>
<comment type="caution">
    <text evidence="9">The sequence shown here is derived from an EMBL/GenBank/DDBJ whole genome shotgun (WGS) entry which is preliminary data.</text>
</comment>
<keyword evidence="9" id="KW-0418">Kinase</keyword>
<dbReference type="InterPro" id="IPR017438">
    <property type="entry name" value="ATP-NAD_kinase_N"/>
</dbReference>
<feature type="compositionally biased region" description="Polar residues" evidence="7">
    <location>
        <begin position="124"/>
        <end position="134"/>
    </location>
</feature>
<evidence type="ECO:0000256" key="7">
    <source>
        <dbReference type="SAM" id="MobiDB-lite"/>
    </source>
</evidence>